<keyword evidence="15" id="KW-0472">Membrane</keyword>
<dbReference type="AlphaFoldDB" id="A0A4Q4TNP3"/>
<evidence type="ECO:0000256" key="16">
    <source>
        <dbReference type="ARBA" id="ARBA00023209"/>
    </source>
</evidence>
<dbReference type="GO" id="GO:0005743">
    <property type="term" value="C:mitochondrial inner membrane"/>
    <property type="evidence" value="ECO:0007669"/>
    <property type="project" value="UniProtKB-SubCell"/>
</dbReference>
<evidence type="ECO:0000256" key="2">
    <source>
        <dbReference type="ARBA" id="ARBA00004443"/>
    </source>
</evidence>
<dbReference type="UniPathway" id="UPA00557">
    <property type="reaction ID" value="UER00614"/>
</dbReference>
<feature type="compositionally biased region" description="Basic and acidic residues" evidence="19">
    <location>
        <begin position="74"/>
        <end position="88"/>
    </location>
</feature>
<keyword evidence="17" id="KW-1208">Phospholipid metabolism</keyword>
<feature type="compositionally biased region" description="Polar residues" evidence="19">
    <location>
        <begin position="60"/>
        <end position="72"/>
    </location>
</feature>
<comment type="similarity">
    <text evidence="5">Belongs to the TAM41 family.</text>
</comment>
<feature type="compositionally biased region" description="Polar residues" evidence="19">
    <location>
        <begin position="26"/>
        <end position="37"/>
    </location>
</feature>
<dbReference type="PANTHER" id="PTHR13619:SF0">
    <property type="entry name" value="PHOSPHATIDATE CYTIDYLYLTRANSFERASE, MITOCHONDRIAL"/>
    <property type="match status" value="1"/>
</dbReference>
<dbReference type="STRING" id="155417.A0A4Q4TNP3"/>
<evidence type="ECO:0000256" key="11">
    <source>
        <dbReference type="ARBA" id="ARBA00022792"/>
    </source>
</evidence>
<keyword evidence="16" id="KW-0594">Phospholipid biosynthesis</keyword>
<dbReference type="EMBL" id="QJNU01000071">
    <property type="protein sequence ID" value="RYP08162.1"/>
    <property type="molecule type" value="Genomic_DNA"/>
</dbReference>
<dbReference type="Pfam" id="PF09139">
    <property type="entry name" value="Tam41_Mmp37"/>
    <property type="match status" value="1"/>
</dbReference>
<evidence type="ECO:0000313" key="21">
    <source>
        <dbReference type="Proteomes" id="UP000293360"/>
    </source>
</evidence>
<comment type="cofactor">
    <cofactor evidence="1">
        <name>Mg(2+)</name>
        <dbReference type="ChEBI" id="CHEBI:18420"/>
    </cofactor>
</comment>
<comment type="caution">
    <text evidence="20">The sequence shown here is derived from an EMBL/GenBank/DDBJ whole genome shotgun (WGS) entry which is preliminary data.</text>
</comment>
<evidence type="ECO:0000256" key="10">
    <source>
        <dbReference type="ARBA" id="ARBA00022695"/>
    </source>
</evidence>
<organism evidence="20 21">
    <name type="scientific">Monosporascus ibericus</name>
    <dbReference type="NCBI Taxonomy" id="155417"/>
    <lineage>
        <taxon>Eukaryota</taxon>
        <taxon>Fungi</taxon>
        <taxon>Dikarya</taxon>
        <taxon>Ascomycota</taxon>
        <taxon>Pezizomycotina</taxon>
        <taxon>Sordariomycetes</taxon>
        <taxon>Xylariomycetidae</taxon>
        <taxon>Xylariales</taxon>
        <taxon>Xylariales incertae sedis</taxon>
        <taxon>Monosporascus</taxon>
    </lineage>
</organism>
<evidence type="ECO:0000256" key="13">
    <source>
        <dbReference type="ARBA" id="ARBA00023098"/>
    </source>
</evidence>
<keyword evidence="21" id="KW-1185">Reference proteome</keyword>
<dbReference type="OrthoDB" id="341477at2759"/>
<evidence type="ECO:0000313" key="20">
    <source>
        <dbReference type="EMBL" id="RYP08162.1"/>
    </source>
</evidence>
<dbReference type="GO" id="GO:0032049">
    <property type="term" value="P:cardiolipin biosynthetic process"/>
    <property type="evidence" value="ECO:0007669"/>
    <property type="project" value="InterPro"/>
</dbReference>
<name>A0A4Q4TNP3_9PEZI</name>
<dbReference type="InterPro" id="IPR015222">
    <property type="entry name" value="Tam41"/>
</dbReference>
<evidence type="ECO:0000256" key="12">
    <source>
        <dbReference type="ARBA" id="ARBA00022842"/>
    </source>
</evidence>
<evidence type="ECO:0000256" key="15">
    <source>
        <dbReference type="ARBA" id="ARBA00023136"/>
    </source>
</evidence>
<dbReference type="PANTHER" id="PTHR13619">
    <property type="entry name" value="PHOSPHATIDATE CYTIDYLYLTRANSFERASE, MITOCHONDRIAL"/>
    <property type="match status" value="1"/>
</dbReference>
<evidence type="ECO:0000256" key="4">
    <source>
        <dbReference type="ARBA" id="ARBA00005189"/>
    </source>
</evidence>
<comment type="pathway">
    <text evidence="3">Phospholipid metabolism; CDP-diacylglycerol biosynthesis; CDP-diacylglycerol from sn-glycerol 3-phosphate: step 3/3.</text>
</comment>
<feature type="region of interest" description="Disordered" evidence="19">
    <location>
        <begin position="26"/>
        <end position="114"/>
    </location>
</feature>
<gene>
    <name evidence="20" type="ORF">DL764_002069</name>
</gene>
<evidence type="ECO:0000256" key="8">
    <source>
        <dbReference type="ARBA" id="ARBA00022516"/>
    </source>
</evidence>
<keyword evidence="8" id="KW-0444">Lipid biosynthesis</keyword>
<dbReference type="GO" id="GO:0004605">
    <property type="term" value="F:phosphatidate cytidylyltransferase activity"/>
    <property type="evidence" value="ECO:0007669"/>
    <property type="project" value="UniProtKB-EC"/>
</dbReference>
<feature type="compositionally biased region" description="Low complexity" evidence="19">
    <location>
        <begin position="39"/>
        <end position="49"/>
    </location>
</feature>
<comment type="pathway">
    <text evidence="4">Lipid metabolism.</text>
</comment>
<accession>A0A4Q4TNP3</accession>
<evidence type="ECO:0000256" key="9">
    <source>
        <dbReference type="ARBA" id="ARBA00022679"/>
    </source>
</evidence>
<keyword evidence="14" id="KW-0496">Mitochondrion</keyword>
<keyword evidence="12" id="KW-0460">Magnesium</keyword>
<dbReference type="GO" id="GO:0016024">
    <property type="term" value="P:CDP-diacylglycerol biosynthetic process"/>
    <property type="evidence" value="ECO:0007669"/>
    <property type="project" value="UniProtKB-UniPathway"/>
</dbReference>
<comment type="subcellular location">
    <subcellularLocation>
        <location evidence="2">Mitochondrion inner membrane</location>
        <topology evidence="2">Peripheral membrane protein</topology>
        <orientation evidence="2">Matrix side</orientation>
    </subcellularLocation>
</comment>
<dbReference type="EC" id="2.7.7.41" evidence="6"/>
<evidence type="ECO:0000256" key="17">
    <source>
        <dbReference type="ARBA" id="ARBA00023264"/>
    </source>
</evidence>
<proteinExistence type="inferred from homology"/>
<keyword evidence="13" id="KW-0443">Lipid metabolism</keyword>
<evidence type="ECO:0000256" key="19">
    <source>
        <dbReference type="SAM" id="MobiDB-lite"/>
    </source>
</evidence>
<sequence length="541" mass="61201">MALRQLPLPRAGLRVVRAYGTISQPTAHQTPATTRGCYSSLSRSRLRSSTPDRVFLRTFASDTPKSSSSTPGDSRPEDPKDAQRKESESDSATNVASSPKEPYSQRPETSSSAASDMLDWEEEPNFDIEKFTQLPYSNFGVNQHMIINAEFKEAMRQLLWRFRAPIRYAFAYGSGVFPQSKGSTPTEAEIKAVHPKAPLAIQKAQDGSPKMIDFIFGVQHTQHFHSLNLRQHRDHYSSLGSLGSGAVSWVQDKWGAGVYFNPYVTVDGVLIKYGVVNIDTLCRDLRDWDTLYLAGRLQKPVKILRDHPQVRLANQINLMGALRTALLLLPPTFTEKELYSTIAGISYLGDPRMAFPTENPRKVANIVDHNMLNFRRLYAPLIESLPNVEFDHPACNKEDWVYNTDSVVKLQQDMDPIKRGNMVRRLPKNFRGKLYFEYQKKLQIPQLEFNKMMEASKDEDAGSFKRQQGGGFEQRIAQDEPEVLRSAVRGVIKKTINWPSTTQSIKSFFTAGISRSARYMGEKIAKYREGRTSTSEDKKSS</sequence>
<evidence type="ECO:0000256" key="6">
    <source>
        <dbReference type="ARBA" id="ARBA00012487"/>
    </source>
</evidence>
<evidence type="ECO:0000256" key="1">
    <source>
        <dbReference type="ARBA" id="ARBA00001946"/>
    </source>
</evidence>
<evidence type="ECO:0000256" key="14">
    <source>
        <dbReference type="ARBA" id="ARBA00023128"/>
    </source>
</evidence>
<dbReference type="Proteomes" id="UP000293360">
    <property type="component" value="Unassembled WGS sequence"/>
</dbReference>
<evidence type="ECO:0000256" key="7">
    <source>
        <dbReference type="ARBA" id="ARBA00018337"/>
    </source>
</evidence>
<keyword evidence="10" id="KW-0548">Nucleotidyltransferase</keyword>
<reference evidence="20 21" key="1">
    <citation type="submission" date="2018-06" db="EMBL/GenBank/DDBJ databases">
        <title>Complete Genomes of Monosporascus.</title>
        <authorList>
            <person name="Robinson A.J."/>
            <person name="Natvig D.O."/>
        </authorList>
    </citation>
    <scope>NUCLEOTIDE SEQUENCE [LARGE SCALE GENOMIC DNA]</scope>
    <source>
        <strain evidence="20 21">CBS 110550</strain>
    </source>
</reference>
<keyword evidence="9" id="KW-0808">Transferase</keyword>
<keyword evidence="11" id="KW-0999">Mitochondrion inner membrane</keyword>
<protein>
    <recommendedName>
        <fullName evidence="7">Phosphatidate cytidylyltransferase, mitochondrial</fullName>
        <ecNumber evidence="6">2.7.7.41</ecNumber>
    </recommendedName>
    <alternativeName>
        <fullName evidence="18">CDP-diacylglycerol synthase</fullName>
    </alternativeName>
</protein>
<evidence type="ECO:0000256" key="5">
    <source>
        <dbReference type="ARBA" id="ARBA00005458"/>
    </source>
</evidence>
<evidence type="ECO:0000256" key="3">
    <source>
        <dbReference type="ARBA" id="ARBA00005119"/>
    </source>
</evidence>
<evidence type="ECO:0000256" key="18">
    <source>
        <dbReference type="ARBA" id="ARBA00029893"/>
    </source>
</evidence>